<dbReference type="InterPro" id="IPR051541">
    <property type="entry name" value="PTS_SugarTrans_NitroReg"/>
</dbReference>
<evidence type="ECO:0000256" key="5">
    <source>
        <dbReference type="ARBA" id="ARBA00022683"/>
    </source>
</evidence>
<reference evidence="7 8" key="1">
    <citation type="journal article" date="2013" name="PLoS ONE">
        <title>Lactobacillus paracasei comparative genomics: towards species pan-genome definition and exploitation of diversity.</title>
        <authorList>
            <person name="Smokvina T."/>
            <person name="Wels M."/>
            <person name="Polka J."/>
            <person name="Chervaux C."/>
            <person name="Brisse S."/>
            <person name="Boekhorst J."/>
            <person name="van Hylckama Vlieg J.E."/>
            <person name="Siezen R.J."/>
        </authorList>
    </citation>
    <scope>NUCLEOTIDE SEQUENCE [LARGE SCALE GENOMIC DNA]</scope>
    <source>
        <strain evidence="7 8">Lpp123</strain>
    </source>
</reference>
<keyword evidence="5" id="KW-0598">Phosphotransferase system</keyword>
<protein>
    <submittedName>
        <fullName evidence="7">Phosphotransferase system fructose-specific component IIB</fullName>
    </submittedName>
</protein>
<evidence type="ECO:0000313" key="7">
    <source>
        <dbReference type="EMBL" id="EPC57381.1"/>
    </source>
</evidence>
<dbReference type="SUPFAM" id="SSF55804">
    <property type="entry name" value="Phoshotransferase/anion transport protein"/>
    <property type="match status" value="1"/>
</dbReference>
<evidence type="ECO:0000256" key="3">
    <source>
        <dbReference type="ARBA" id="ARBA00022597"/>
    </source>
</evidence>
<evidence type="ECO:0000256" key="1">
    <source>
        <dbReference type="ARBA" id="ARBA00022448"/>
    </source>
</evidence>
<keyword evidence="1" id="KW-0813">Transport</keyword>
<dbReference type="InterPro" id="IPR016152">
    <property type="entry name" value="PTrfase/Anion_transptr"/>
</dbReference>
<dbReference type="GO" id="GO:0030295">
    <property type="term" value="F:protein kinase activator activity"/>
    <property type="evidence" value="ECO:0007669"/>
    <property type="project" value="TreeGrafter"/>
</dbReference>
<dbReference type="CDD" id="cd00211">
    <property type="entry name" value="PTS_IIA_fru"/>
    <property type="match status" value="1"/>
</dbReference>
<dbReference type="GO" id="GO:0016020">
    <property type="term" value="C:membrane"/>
    <property type="evidence" value="ECO:0007669"/>
    <property type="project" value="InterPro"/>
</dbReference>
<dbReference type="InterPro" id="IPR004715">
    <property type="entry name" value="PTS_IIA_fruc"/>
</dbReference>
<evidence type="ECO:0000256" key="2">
    <source>
        <dbReference type="ARBA" id="ARBA00022553"/>
    </source>
</evidence>
<dbReference type="GO" id="GO:0008982">
    <property type="term" value="F:protein-N(PI)-phosphohistidine-sugar phosphotransferase activity"/>
    <property type="evidence" value="ECO:0007669"/>
    <property type="project" value="InterPro"/>
</dbReference>
<keyword evidence="2" id="KW-0597">Phosphoprotein</keyword>
<sequence length="138" mass="15400">FIEVNVPAKTRDDVLHYLADMAVKDGLATDADAIFKKYVAREEEGSTGMEKGIAIPHAQDETIKRSAMLILHLAQPVEWKTFDGKPVNAVISFLIPEHDSGSHLKYLSNTAKLLTHEDFVKSFQAAQTPDALYDLFNR</sequence>
<keyword evidence="3" id="KW-0762">Sugar transport</keyword>
<proteinExistence type="predicted"/>
<name>A0A829GIY0_LACPA</name>
<comment type="caution">
    <text evidence="7">The sequence shown here is derived from an EMBL/GenBank/DDBJ whole genome shotgun (WGS) entry which is preliminary data.</text>
</comment>
<dbReference type="InterPro" id="IPR002178">
    <property type="entry name" value="PTS_EIIA_type-2_dom"/>
</dbReference>
<dbReference type="Pfam" id="PF00359">
    <property type="entry name" value="PTS_EIIA_2"/>
    <property type="match status" value="1"/>
</dbReference>
<dbReference type="Proteomes" id="UP000014316">
    <property type="component" value="Unassembled WGS sequence"/>
</dbReference>
<organism evidence="7 8">
    <name type="scientific">Lacticaseibacillus paracasei subsp. paracasei Lpp123</name>
    <dbReference type="NCBI Taxonomy" id="1256201"/>
    <lineage>
        <taxon>Bacteria</taxon>
        <taxon>Bacillati</taxon>
        <taxon>Bacillota</taxon>
        <taxon>Bacilli</taxon>
        <taxon>Lactobacillales</taxon>
        <taxon>Lactobacillaceae</taxon>
        <taxon>Lacticaseibacillus</taxon>
    </lineage>
</organism>
<dbReference type="Gene3D" id="3.40.930.10">
    <property type="entry name" value="Mannitol-specific EII, Chain A"/>
    <property type="match status" value="1"/>
</dbReference>
<evidence type="ECO:0000313" key="8">
    <source>
        <dbReference type="Proteomes" id="UP000014316"/>
    </source>
</evidence>
<dbReference type="PANTHER" id="PTHR47738">
    <property type="entry name" value="PTS SYSTEM FRUCTOSE-LIKE EIIA COMPONENT-RELATED"/>
    <property type="match status" value="1"/>
</dbReference>
<dbReference type="GO" id="GO:0009401">
    <property type="term" value="P:phosphoenolpyruvate-dependent sugar phosphotransferase system"/>
    <property type="evidence" value="ECO:0007669"/>
    <property type="project" value="UniProtKB-KW"/>
</dbReference>
<feature type="domain" description="PTS EIIA type-2" evidence="6">
    <location>
        <begin position="1"/>
        <end position="138"/>
    </location>
</feature>
<dbReference type="NCBIfam" id="TIGR00848">
    <property type="entry name" value="fruA"/>
    <property type="match status" value="1"/>
</dbReference>
<dbReference type="PROSITE" id="PS51094">
    <property type="entry name" value="PTS_EIIA_TYPE_2"/>
    <property type="match status" value="1"/>
</dbReference>
<dbReference type="EMBL" id="ANJW01000204">
    <property type="protein sequence ID" value="EPC57381.1"/>
    <property type="molecule type" value="Genomic_DNA"/>
</dbReference>
<gene>
    <name evidence="7" type="ORF">Lpp123_03579</name>
</gene>
<keyword evidence="4 7" id="KW-0808">Transferase</keyword>
<evidence type="ECO:0000256" key="4">
    <source>
        <dbReference type="ARBA" id="ARBA00022679"/>
    </source>
</evidence>
<evidence type="ECO:0000259" key="6">
    <source>
        <dbReference type="PROSITE" id="PS51094"/>
    </source>
</evidence>
<feature type="non-terminal residue" evidence="7">
    <location>
        <position position="1"/>
    </location>
</feature>
<dbReference type="AlphaFoldDB" id="A0A829GIY0"/>
<accession>A0A829GIY0</accession>
<dbReference type="PANTHER" id="PTHR47738:SF1">
    <property type="entry name" value="NITROGEN REGULATORY PROTEIN"/>
    <property type="match status" value="1"/>
</dbReference>